<dbReference type="EMBL" id="SNRW01035843">
    <property type="protein sequence ID" value="KAA6354705.1"/>
    <property type="molecule type" value="Genomic_DNA"/>
</dbReference>
<comment type="caution">
    <text evidence="1">The sequence shown here is derived from an EMBL/GenBank/DDBJ whole genome shotgun (WGS) entry which is preliminary data.</text>
</comment>
<gene>
    <name evidence="1" type="ORF">EZS28_049769</name>
</gene>
<sequence>MYSVNVYHGIDESTIDEPFHAEDIQLNEPRGFLVIAWSAIEKLRIEKKDLIQIHESLNIIKQKHHHNYLIINRLHCLSMQHLSQLFGICSLMVNHKRISSIIAFATSQIIKGSSFDTISVVYTISPDGRRIPTFHNSAAKQITSFQPKGSAFAKVSGPYSFNNYMF</sequence>
<proteinExistence type="predicted"/>
<organism evidence="1 2">
    <name type="scientific">Streblomastix strix</name>
    <dbReference type="NCBI Taxonomy" id="222440"/>
    <lineage>
        <taxon>Eukaryota</taxon>
        <taxon>Metamonada</taxon>
        <taxon>Preaxostyla</taxon>
        <taxon>Oxymonadida</taxon>
        <taxon>Streblomastigidae</taxon>
        <taxon>Streblomastix</taxon>
    </lineage>
</organism>
<dbReference type="AlphaFoldDB" id="A0A5J4TB94"/>
<evidence type="ECO:0000313" key="2">
    <source>
        <dbReference type="Proteomes" id="UP000324800"/>
    </source>
</evidence>
<reference evidence="1 2" key="1">
    <citation type="submission" date="2019-03" db="EMBL/GenBank/DDBJ databases">
        <title>Single cell metagenomics reveals metabolic interactions within the superorganism composed of flagellate Streblomastix strix and complex community of Bacteroidetes bacteria on its surface.</title>
        <authorList>
            <person name="Treitli S.C."/>
            <person name="Kolisko M."/>
            <person name="Husnik F."/>
            <person name="Keeling P."/>
            <person name="Hampl V."/>
        </authorList>
    </citation>
    <scope>NUCLEOTIDE SEQUENCE [LARGE SCALE GENOMIC DNA]</scope>
    <source>
        <strain evidence="1">ST1C</strain>
    </source>
</reference>
<evidence type="ECO:0000313" key="1">
    <source>
        <dbReference type="EMBL" id="KAA6354705.1"/>
    </source>
</evidence>
<accession>A0A5J4TB94</accession>
<dbReference type="Proteomes" id="UP000324800">
    <property type="component" value="Unassembled WGS sequence"/>
</dbReference>
<protein>
    <submittedName>
        <fullName evidence="1">Uncharacterized protein</fullName>
    </submittedName>
</protein>
<name>A0A5J4TB94_9EUKA</name>